<sequence>MKEVAKNDTFGSLPSVLLLASIHFMRIFLGTKEPPVWRKERFHQDKGNERRHQERWNVTTMEDYCWVLSGTPIKMHRYENILEA</sequence>
<reference evidence="2 3" key="1">
    <citation type="journal article" date="2019" name="Sci. Rep.">
        <title>Orb-weaving spider Araneus ventricosus genome elucidates the spidroin gene catalogue.</title>
        <authorList>
            <person name="Kono N."/>
            <person name="Nakamura H."/>
            <person name="Ohtoshi R."/>
            <person name="Moran D.A.P."/>
            <person name="Shinohara A."/>
            <person name="Yoshida Y."/>
            <person name="Fujiwara M."/>
            <person name="Mori M."/>
            <person name="Tomita M."/>
            <person name="Arakawa K."/>
        </authorList>
    </citation>
    <scope>NUCLEOTIDE SEQUENCE [LARGE SCALE GENOMIC DNA]</scope>
</reference>
<keyword evidence="1" id="KW-0812">Transmembrane</keyword>
<evidence type="ECO:0000313" key="2">
    <source>
        <dbReference type="EMBL" id="GBL99413.1"/>
    </source>
</evidence>
<evidence type="ECO:0000256" key="1">
    <source>
        <dbReference type="SAM" id="Phobius"/>
    </source>
</evidence>
<keyword evidence="3" id="KW-1185">Reference proteome</keyword>
<keyword evidence="1" id="KW-0472">Membrane</keyword>
<dbReference type="EMBL" id="BGPR01000148">
    <property type="protein sequence ID" value="GBL99413.1"/>
    <property type="molecule type" value="Genomic_DNA"/>
</dbReference>
<organism evidence="2 3">
    <name type="scientific">Araneus ventricosus</name>
    <name type="common">Orbweaver spider</name>
    <name type="synonym">Epeira ventricosa</name>
    <dbReference type="NCBI Taxonomy" id="182803"/>
    <lineage>
        <taxon>Eukaryota</taxon>
        <taxon>Metazoa</taxon>
        <taxon>Ecdysozoa</taxon>
        <taxon>Arthropoda</taxon>
        <taxon>Chelicerata</taxon>
        <taxon>Arachnida</taxon>
        <taxon>Araneae</taxon>
        <taxon>Araneomorphae</taxon>
        <taxon>Entelegynae</taxon>
        <taxon>Araneoidea</taxon>
        <taxon>Araneidae</taxon>
        <taxon>Araneus</taxon>
    </lineage>
</organism>
<dbReference type="Proteomes" id="UP000499080">
    <property type="component" value="Unassembled WGS sequence"/>
</dbReference>
<comment type="caution">
    <text evidence="2">The sequence shown here is derived from an EMBL/GenBank/DDBJ whole genome shotgun (WGS) entry which is preliminary data.</text>
</comment>
<name>A0A4Y2C5R5_ARAVE</name>
<feature type="transmembrane region" description="Helical" evidence="1">
    <location>
        <begin position="12"/>
        <end position="29"/>
    </location>
</feature>
<protein>
    <submittedName>
        <fullName evidence="2">Uncharacterized protein</fullName>
    </submittedName>
</protein>
<keyword evidence="1" id="KW-1133">Transmembrane helix</keyword>
<proteinExistence type="predicted"/>
<accession>A0A4Y2C5R5</accession>
<gene>
    <name evidence="2" type="ORF">AVEN_206813_1</name>
</gene>
<dbReference type="AlphaFoldDB" id="A0A4Y2C5R5"/>
<evidence type="ECO:0000313" key="3">
    <source>
        <dbReference type="Proteomes" id="UP000499080"/>
    </source>
</evidence>